<dbReference type="InterPro" id="IPR038740">
    <property type="entry name" value="BioF2-like_GNAT_dom"/>
</dbReference>
<evidence type="ECO:0000256" key="5">
    <source>
        <dbReference type="ARBA" id="ARBA00023315"/>
    </source>
</evidence>
<dbReference type="AlphaFoldDB" id="A0A6S7DEP7"/>
<evidence type="ECO:0000256" key="1">
    <source>
        <dbReference type="ARBA" id="ARBA00009943"/>
    </source>
</evidence>
<dbReference type="PANTHER" id="PTHR36174:SF1">
    <property type="entry name" value="LIPID II:GLYCINE GLYCYLTRANSFERASE"/>
    <property type="match status" value="1"/>
</dbReference>
<reference evidence="8 9" key="1">
    <citation type="submission" date="2020-04" db="EMBL/GenBank/DDBJ databases">
        <authorList>
            <person name="De Canck E."/>
        </authorList>
    </citation>
    <scope>NUCLEOTIDE SEQUENCE [LARGE SCALE GENOMIC DNA]</scope>
    <source>
        <strain evidence="8 9">LMG 26788</strain>
    </source>
</reference>
<name>A0A6S7DEP7_9BURK</name>
<keyword evidence="2" id="KW-0808">Transferase</keyword>
<evidence type="ECO:0000313" key="8">
    <source>
        <dbReference type="EMBL" id="CAB3872742.1"/>
    </source>
</evidence>
<evidence type="ECO:0000256" key="2">
    <source>
        <dbReference type="ARBA" id="ARBA00022679"/>
    </source>
</evidence>
<proteinExistence type="inferred from homology"/>
<dbReference type="InterPro" id="IPR050644">
    <property type="entry name" value="PG_Glycine_Bridge_Synth"/>
</dbReference>
<keyword evidence="5" id="KW-0012">Acyltransferase</keyword>
<dbReference type="InterPro" id="IPR016181">
    <property type="entry name" value="Acyl_CoA_acyltransferase"/>
</dbReference>
<dbReference type="GO" id="GO:0009252">
    <property type="term" value="P:peptidoglycan biosynthetic process"/>
    <property type="evidence" value="ECO:0007669"/>
    <property type="project" value="UniProtKB-KW"/>
</dbReference>
<keyword evidence="6" id="KW-0961">Cell wall biogenesis/degradation</keyword>
<comment type="similarity">
    <text evidence="1">Belongs to the FemABX family.</text>
</comment>
<feature type="domain" description="BioF2-like acetyltransferase" evidence="7">
    <location>
        <begin position="191"/>
        <end position="317"/>
    </location>
</feature>
<dbReference type="Pfam" id="PF13480">
    <property type="entry name" value="Acetyltransf_6"/>
    <property type="match status" value="1"/>
</dbReference>
<evidence type="ECO:0000256" key="4">
    <source>
        <dbReference type="ARBA" id="ARBA00022984"/>
    </source>
</evidence>
<organism evidence="8 9">
    <name type="scientific">Achromobacter pulmonis</name>
    <dbReference type="NCBI Taxonomy" id="1389932"/>
    <lineage>
        <taxon>Bacteria</taxon>
        <taxon>Pseudomonadati</taxon>
        <taxon>Pseudomonadota</taxon>
        <taxon>Betaproteobacteria</taxon>
        <taxon>Burkholderiales</taxon>
        <taxon>Alcaligenaceae</taxon>
        <taxon>Achromobacter</taxon>
    </lineage>
</organism>
<keyword evidence="4" id="KW-0573">Peptidoglycan synthesis</keyword>
<dbReference type="GO" id="GO:0008360">
    <property type="term" value="P:regulation of cell shape"/>
    <property type="evidence" value="ECO:0007669"/>
    <property type="project" value="UniProtKB-KW"/>
</dbReference>
<dbReference type="Proteomes" id="UP000494203">
    <property type="component" value="Unassembled WGS sequence"/>
</dbReference>
<keyword evidence="3" id="KW-0133">Cell shape</keyword>
<gene>
    <name evidence="8" type="ORF">LMG26788_02863</name>
</gene>
<keyword evidence="9" id="KW-1185">Reference proteome</keyword>
<protein>
    <recommendedName>
        <fullName evidence="7">BioF2-like acetyltransferase domain-containing protein</fullName>
    </recommendedName>
</protein>
<dbReference type="GO" id="GO:0071555">
    <property type="term" value="P:cell wall organization"/>
    <property type="evidence" value="ECO:0007669"/>
    <property type="project" value="UniProtKB-KW"/>
</dbReference>
<dbReference type="PANTHER" id="PTHR36174">
    <property type="entry name" value="LIPID II:GLYCINE GLYCYLTRANSFERASE"/>
    <property type="match status" value="1"/>
</dbReference>
<dbReference type="PROSITE" id="PS51191">
    <property type="entry name" value="FEMABX"/>
    <property type="match status" value="1"/>
</dbReference>
<sequence length="411" mass="45739">MKLVAFRDIPNHDWDAVCDVSGQAWLFHRAAWIAIEEHYFSRENLSVGFESKGRLVAVLPLYFSDSSKGAAQENLLHSGIHRHAGLACVPGLDADSLAALRAVMRNYLFEQAAAKHCHRIQLASQSLAPESLDGLHALEVPFWVSDWGFFHGLAFGPGGMYPAPAMNTVACDQVVMLDDGGEDVLFSRLAEACRRNVRKALKAGVEIHRMQGLDSISRYYEMAQVSAQRTGESLAPLSYYQDLWNALYLANRCWLLAAVHDGEAVAMLLVLVDKGGASYLGGVSTIKGLELRANDMVHWGLIRMLKQEGYRCYRLGPAFPGLPDDWPIVRVSRFKTKFGARFVPLTTGSYFLKPDHYRERAMELVRLLMTSPEGTTALEDAGLVEAEVSVTRRAGLLRRASRFAIRLLSRR</sequence>
<dbReference type="SUPFAM" id="SSF55729">
    <property type="entry name" value="Acyl-CoA N-acyltransferases (Nat)"/>
    <property type="match status" value="1"/>
</dbReference>
<dbReference type="GO" id="GO:0016755">
    <property type="term" value="F:aminoacyltransferase activity"/>
    <property type="evidence" value="ECO:0007669"/>
    <property type="project" value="InterPro"/>
</dbReference>
<dbReference type="InterPro" id="IPR003447">
    <property type="entry name" value="FEMABX"/>
</dbReference>
<dbReference type="Gene3D" id="3.40.630.30">
    <property type="match status" value="1"/>
</dbReference>
<evidence type="ECO:0000256" key="3">
    <source>
        <dbReference type="ARBA" id="ARBA00022960"/>
    </source>
</evidence>
<evidence type="ECO:0000256" key="6">
    <source>
        <dbReference type="ARBA" id="ARBA00023316"/>
    </source>
</evidence>
<evidence type="ECO:0000313" key="9">
    <source>
        <dbReference type="Proteomes" id="UP000494203"/>
    </source>
</evidence>
<accession>A0A6S7DEP7</accession>
<dbReference type="EMBL" id="CADIKZ010000007">
    <property type="protein sequence ID" value="CAB3872742.1"/>
    <property type="molecule type" value="Genomic_DNA"/>
</dbReference>
<dbReference type="RefSeq" id="WP_175133672.1">
    <property type="nucleotide sequence ID" value="NZ_CADIJV010000015.1"/>
</dbReference>
<evidence type="ECO:0000259" key="7">
    <source>
        <dbReference type="Pfam" id="PF13480"/>
    </source>
</evidence>